<gene>
    <name evidence="3" type="ORF">A5821_002374</name>
</gene>
<reference evidence="3" key="1">
    <citation type="submission" date="2017-05" db="EMBL/GenBank/DDBJ databases">
        <authorList>
            <consortium name="The Broad Institute Genomics Platform"/>
            <consortium name="The Broad Institute Genomic Center for Infectious Diseases"/>
            <person name="Earl A."/>
            <person name="Manson A."/>
            <person name="Schwartman J."/>
            <person name="Gilmore M."/>
            <person name="Abouelleil A."/>
            <person name="Cao P."/>
            <person name="Chapman S."/>
            <person name="Cusick C."/>
            <person name="Shea T."/>
            <person name="Young S."/>
            <person name="Neafsey D."/>
            <person name="Nusbaum C."/>
            <person name="Birren B."/>
        </authorList>
    </citation>
    <scope>NUCLEOTIDE SEQUENCE</scope>
    <source>
        <strain evidence="3">7F3_DIV0205</strain>
    </source>
</reference>
<evidence type="ECO:0000313" key="4">
    <source>
        <dbReference type="Proteomes" id="UP000194948"/>
    </source>
</evidence>
<dbReference type="RefSeq" id="WP_086314759.1">
    <property type="nucleotide sequence ID" value="NZ_CP147244.1"/>
</dbReference>
<name>A0AAQ3WAS5_9ENTE</name>
<accession>A0AAQ3WAS5</accession>
<evidence type="ECO:0000256" key="2">
    <source>
        <dbReference type="ARBA" id="ARBA00022679"/>
    </source>
</evidence>
<dbReference type="PANTHER" id="PTHR10488:SF1">
    <property type="entry name" value="GLYCINE AMIDINOTRANSFERASE, MITOCHONDRIAL"/>
    <property type="match status" value="1"/>
</dbReference>
<dbReference type="Gene3D" id="3.75.10.10">
    <property type="entry name" value="L-arginine/glycine Amidinotransferase, Chain A"/>
    <property type="match status" value="1"/>
</dbReference>
<proteinExistence type="inferred from homology"/>
<keyword evidence="2" id="KW-0808">Transferase</keyword>
<protein>
    <recommendedName>
        <fullName evidence="5">Amidinotransferase</fullName>
    </recommendedName>
</protein>
<organism evidence="3 4">
    <name type="scientific">Candidatus Enterococcus palustris</name>
    <dbReference type="NCBI Taxonomy" id="1834189"/>
    <lineage>
        <taxon>Bacteria</taxon>
        <taxon>Bacillati</taxon>
        <taxon>Bacillota</taxon>
        <taxon>Bacilli</taxon>
        <taxon>Lactobacillales</taxon>
        <taxon>Enterococcaceae</taxon>
        <taxon>Enterococcus</taxon>
    </lineage>
</organism>
<dbReference type="GO" id="GO:0015067">
    <property type="term" value="F:amidinotransferase activity"/>
    <property type="evidence" value="ECO:0007669"/>
    <property type="project" value="InterPro"/>
</dbReference>
<dbReference type="Pfam" id="PF19420">
    <property type="entry name" value="DDAH_eukar"/>
    <property type="match status" value="1"/>
</dbReference>
<dbReference type="SUPFAM" id="SSF55909">
    <property type="entry name" value="Pentein"/>
    <property type="match status" value="1"/>
</dbReference>
<reference evidence="3" key="2">
    <citation type="submission" date="2024-03" db="EMBL/GenBank/DDBJ databases">
        <title>The Genome Sequence of Enterococcus sp. DIV0205d.</title>
        <authorList>
            <consortium name="The Broad Institute Genomics Platform"/>
            <consortium name="The Broad Institute Microbial Omics Core"/>
            <consortium name="The Broad Institute Genomic Center for Infectious Diseases"/>
            <person name="Earl A."/>
            <person name="Manson A."/>
            <person name="Gilmore M."/>
            <person name="Schwartman J."/>
            <person name="Shea T."/>
            <person name="Abouelleil A."/>
            <person name="Cao P."/>
            <person name="Chapman S."/>
            <person name="Cusick C."/>
            <person name="Young S."/>
            <person name="Neafsey D."/>
            <person name="Nusbaum C."/>
            <person name="Birren B."/>
        </authorList>
    </citation>
    <scope>NUCLEOTIDE SEQUENCE</scope>
    <source>
        <strain evidence="3">7F3_DIV0205</strain>
    </source>
</reference>
<dbReference type="EMBL" id="CP147244">
    <property type="protein sequence ID" value="WYK01237.1"/>
    <property type="molecule type" value="Genomic_DNA"/>
</dbReference>
<comment type="similarity">
    <text evidence="1">Belongs to the amidinotransferase family.</text>
</comment>
<dbReference type="InterPro" id="IPR033195">
    <property type="entry name" value="AmidinoTrfase"/>
</dbReference>
<dbReference type="PANTHER" id="PTHR10488">
    <property type="entry name" value="GLYCINE AMIDINOTRANSFERASE, MITOCHONDRIAL"/>
    <property type="match status" value="1"/>
</dbReference>
<evidence type="ECO:0008006" key="5">
    <source>
        <dbReference type="Google" id="ProtNLM"/>
    </source>
</evidence>
<evidence type="ECO:0000313" key="3">
    <source>
        <dbReference type="EMBL" id="WYK01237.1"/>
    </source>
</evidence>
<sequence>MKTNFVESEFAPLKRVVLAQSQFCLPEGEDELDTSFLSEKNLALFDHKVGDIAEIYPDMQLKWEQEKEQMATLLTSYGVEVIRPRMLTEYEKELGRKNGHGYANFFSRDPFFTLGHFVIEGNLRFAHRRMEILPIRDILIEESNHSEAVYLAAPQPDISQGAESEVGPFLEGGDVLVYDKTIFVGYSGLASNLNGINWLKSFLAHWDYNVIPVRLHPDILHLDCALSMVREGLMICCEEAFLDGLPKELSNWDKINVSLKDASLLMTNGLPINESVYVTDQAFTELIAALEEYDIKVETLDYEVSRIFGGSFRCTTQALLRTTNSL</sequence>
<evidence type="ECO:0000256" key="1">
    <source>
        <dbReference type="ARBA" id="ARBA00006943"/>
    </source>
</evidence>
<dbReference type="AlphaFoldDB" id="A0AAQ3WAS5"/>
<dbReference type="Proteomes" id="UP000194948">
    <property type="component" value="Chromosome"/>
</dbReference>
<keyword evidence="4" id="KW-1185">Reference proteome</keyword>